<evidence type="ECO:0000313" key="12">
    <source>
        <dbReference type="EMBL" id="SFG84603.1"/>
    </source>
</evidence>
<evidence type="ECO:0000313" key="13">
    <source>
        <dbReference type="Proteomes" id="UP000199642"/>
    </source>
</evidence>
<keyword evidence="5 10" id="KW-0680">Restriction system</keyword>
<evidence type="ECO:0000256" key="10">
    <source>
        <dbReference type="RuleBase" id="RU364115"/>
    </source>
</evidence>
<feature type="domain" description="Helicase ATP-binding" evidence="11">
    <location>
        <begin position="253"/>
        <end position="418"/>
    </location>
</feature>
<dbReference type="InterPro" id="IPR014001">
    <property type="entry name" value="Helicase_ATP-bd"/>
</dbReference>
<proteinExistence type="inferred from homology"/>
<dbReference type="Pfam" id="PF18766">
    <property type="entry name" value="SWI2_SNF2"/>
    <property type="match status" value="1"/>
</dbReference>
<dbReference type="Proteomes" id="UP000199642">
    <property type="component" value="Unassembled WGS sequence"/>
</dbReference>
<comment type="subunit">
    <text evidence="10">The type I restriction/modification system is composed of three polypeptides R, M and S.</text>
</comment>
<dbReference type="GO" id="GO:0003677">
    <property type="term" value="F:DNA binding"/>
    <property type="evidence" value="ECO:0007669"/>
    <property type="project" value="UniProtKB-KW"/>
</dbReference>
<keyword evidence="6" id="KW-0255">Endonuclease</keyword>
<dbReference type="InterPro" id="IPR022625">
    <property type="entry name" value="TypeI_RM_Rsu_C"/>
</dbReference>
<evidence type="ECO:0000259" key="11">
    <source>
        <dbReference type="PROSITE" id="PS51192"/>
    </source>
</evidence>
<dbReference type="GO" id="GO:0009307">
    <property type="term" value="P:DNA restriction-modification system"/>
    <property type="evidence" value="ECO:0007669"/>
    <property type="project" value="UniProtKB-KW"/>
</dbReference>
<evidence type="ECO:0000256" key="3">
    <source>
        <dbReference type="ARBA" id="ARBA00022722"/>
    </source>
</evidence>
<dbReference type="InterPro" id="IPR040980">
    <property type="entry name" value="SWI2_SNF2"/>
</dbReference>
<keyword evidence="7 10" id="KW-0378">Hydrolase</keyword>
<evidence type="ECO:0000256" key="1">
    <source>
        <dbReference type="ARBA" id="ARBA00000851"/>
    </source>
</evidence>
<gene>
    <name evidence="12" type="ORF">SAMN04487988_10919</name>
</gene>
<organism evidence="12 13">
    <name type="scientific">Algoriphagus hitonicola</name>
    <dbReference type="NCBI Taxonomy" id="435880"/>
    <lineage>
        <taxon>Bacteria</taxon>
        <taxon>Pseudomonadati</taxon>
        <taxon>Bacteroidota</taxon>
        <taxon>Cytophagia</taxon>
        <taxon>Cytophagales</taxon>
        <taxon>Cyclobacteriaceae</taxon>
        <taxon>Algoriphagus</taxon>
    </lineage>
</organism>
<comment type="catalytic activity">
    <reaction evidence="1 10">
        <text>Endonucleolytic cleavage of DNA to give random double-stranded fragments with terminal 5'-phosphates, ATP is simultaneously hydrolyzed.</text>
        <dbReference type="EC" id="3.1.21.3"/>
    </reaction>
</comment>
<sequence length="956" mass="111292">MTIQPEQTLENNLVVQLEELGYKKVLIRDEKDLLANLKKQVEAHNKEQLSEKEFTQILNFINKGNVFERAKLLRDRVPYLDDKGEHRTVELINQIHWCQNQFQVTQQISMEGKYKNRYDVTLLVNGLPLVQIELKRRGLELKEAFNQTKRYGIHSFGSGQGLFQFIQIFVISNGVNTKYYANSSMNERDFKQTFYWTTPKNQLITQLSAFADIFLERCHIAKMITKYIVLNESNKSLMVLRPYQYYAVEALVERVKTTSKFGYIWHTTGSGKTLTSFKTAQILTNLPEVYKVVFVVDRKDLDTQTITEFNSFSKGSIDGTNNTQTLVNQLAGDNKLIVTTIQKLNTAVSKTRHLDKIKHLQDKRIVFIFDECHRSQFGKTHEEIKNFFHGSQMFGFTGTPIFEKNAGSNNYGKRTTTMLFGDCLHKYVITDAIRDDNVLKFSVEYISTFKKKEHILDINVEAIDEEEVMRAPQRLENIVEYILENHRRKTHNKEFTAIFCVPSVPVLIDYYQIFHEKKVQGLHDLKVATIFSYGANVDLIEDGGFENDWEEGDFPMAADQERELYPTLGQKHPREYLDEFIGHYNSEFGTNYSTKDSKLFYQYYNDVAKRVKKKQVDILLVVNMFLTGFDSKTLNTLYVDKNLKYHGLIQAYSRTNRIKGDLKSQGNIVCFRNLKDATDEAITLFSNIEAKDEIILEPYEDYVEKFNEAFINLLKITPTVNSVNKLPSEVEEMEFIKAFRELMRLKNVMTTYTEFSFEDLAMPEQTFEDYKSKYLDLYDKAKGHNQKEKVSILSDVDFELELIHRDEINVAYIIKLLAKLKDAPEEEKEKQQKAIVDLMVGESQLRSKRELVEKFIREHLPQIEDSAQIPDEFADFWTKERIEAVRKLSEEEGLESEQLEEIISRYIYTEKEPLRDEVVSIMKAKPSLSKRKTTAERVIGKIVDFVETFISGIAAA</sequence>
<protein>
    <recommendedName>
        <fullName evidence="10">Type I restriction enzyme endonuclease subunit</fullName>
        <shortName evidence="10">R protein</shortName>
        <ecNumber evidence="10">3.1.21.3</ecNumber>
    </recommendedName>
</protein>
<accession>A0A1I2V6A1</accession>
<keyword evidence="3" id="KW-0540">Nuclease</keyword>
<dbReference type="Gene3D" id="3.90.1570.50">
    <property type="match status" value="1"/>
</dbReference>
<dbReference type="SMART" id="SM00487">
    <property type="entry name" value="DEXDc"/>
    <property type="match status" value="1"/>
</dbReference>
<evidence type="ECO:0000256" key="8">
    <source>
        <dbReference type="ARBA" id="ARBA00022840"/>
    </source>
</evidence>
<dbReference type="Gene3D" id="3.40.50.300">
    <property type="entry name" value="P-loop containing nucleotide triphosphate hydrolases"/>
    <property type="match status" value="2"/>
</dbReference>
<evidence type="ECO:0000256" key="6">
    <source>
        <dbReference type="ARBA" id="ARBA00022759"/>
    </source>
</evidence>
<dbReference type="InterPro" id="IPR004473">
    <property type="entry name" value="Restrct_endonuc_typeI_HsdR"/>
</dbReference>
<reference evidence="13" key="1">
    <citation type="submission" date="2016-10" db="EMBL/GenBank/DDBJ databases">
        <authorList>
            <person name="Varghese N."/>
            <person name="Submissions S."/>
        </authorList>
    </citation>
    <scope>NUCLEOTIDE SEQUENCE [LARGE SCALE GENOMIC DNA]</scope>
    <source>
        <strain evidence="13">DSM 19315</strain>
    </source>
</reference>
<comment type="similarity">
    <text evidence="2 10">Belongs to the HsdR family.</text>
</comment>
<keyword evidence="8 10" id="KW-0067">ATP-binding</keyword>
<dbReference type="SUPFAM" id="SSF52540">
    <property type="entry name" value="P-loop containing nucleoside triphosphate hydrolases"/>
    <property type="match status" value="2"/>
</dbReference>
<keyword evidence="13" id="KW-1185">Reference proteome</keyword>
<dbReference type="CDD" id="cd18030">
    <property type="entry name" value="DEXHc_RE_I_HsdR"/>
    <property type="match status" value="1"/>
</dbReference>
<evidence type="ECO:0000256" key="4">
    <source>
        <dbReference type="ARBA" id="ARBA00022741"/>
    </source>
</evidence>
<dbReference type="PANTHER" id="PTHR30195">
    <property type="entry name" value="TYPE I SITE-SPECIFIC DEOXYRIBONUCLEASE PROTEIN SUBUNIT M AND R"/>
    <property type="match status" value="1"/>
</dbReference>
<dbReference type="AlphaFoldDB" id="A0A1I2V6A1"/>
<dbReference type="EC" id="3.1.21.3" evidence="10"/>
<dbReference type="Pfam" id="PF12008">
    <property type="entry name" value="EcoR124_C"/>
    <property type="match status" value="1"/>
</dbReference>
<dbReference type="GO" id="GO:0005524">
    <property type="term" value="F:ATP binding"/>
    <property type="evidence" value="ECO:0007669"/>
    <property type="project" value="UniProtKB-KW"/>
</dbReference>
<dbReference type="PROSITE" id="PS51192">
    <property type="entry name" value="HELICASE_ATP_BIND_1"/>
    <property type="match status" value="1"/>
</dbReference>
<evidence type="ECO:0000256" key="2">
    <source>
        <dbReference type="ARBA" id="ARBA00008598"/>
    </source>
</evidence>
<dbReference type="Pfam" id="PF04313">
    <property type="entry name" value="HSDR_N"/>
    <property type="match status" value="1"/>
</dbReference>
<dbReference type="PANTHER" id="PTHR30195:SF16">
    <property type="entry name" value="TYPE I RESTRICTION ENZYME ENDONUCLEASE SUBUNIT"/>
    <property type="match status" value="1"/>
</dbReference>
<dbReference type="NCBIfam" id="TIGR00348">
    <property type="entry name" value="hsdR"/>
    <property type="match status" value="1"/>
</dbReference>
<keyword evidence="4 10" id="KW-0547">Nucleotide-binding</keyword>
<dbReference type="InterPro" id="IPR027417">
    <property type="entry name" value="P-loop_NTPase"/>
</dbReference>
<keyword evidence="9 10" id="KW-0238">DNA-binding</keyword>
<dbReference type="STRING" id="435880.SAMN04487988_10919"/>
<dbReference type="Pfam" id="PF22679">
    <property type="entry name" value="T1R_D3-like"/>
    <property type="match status" value="1"/>
</dbReference>
<evidence type="ECO:0000256" key="7">
    <source>
        <dbReference type="ARBA" id="ARBA00022801"/>
    </source>
</evidence>
<dbReference type="InterPro" id="IPR051268">
    <property type="entry name" value="Type-I_R_enzyme_R_subunit"/>
</dbReference>
<dbReference type="OrthoDB" id="9758243at2"/>
<dbReference type="Gene3D" id="1.20.58.910">
    <property type="match status" value="1"/>
</dbReference>
<dbReference type="InterPro" id="IPR055180">
    <property type="entry name" value="HsdR_RecA-like_helicase_dom_2"/>
</dbReference>
<dbReference type="EMBL" id="FOPC01000009">
    <property type="protein sequence ID" value="SFG84603.1"/>
    <property type="molecule type" value="Genomic_DNA"/>
</dbReference>
<evidence type="ECO:0000256" key="5">
    <source>
        <dbReference type="ARBA" id="ARBA00022747"/>
    </source>
</evidence>
<dbReference type="CDD" id="cd22332">
    <property type="entry name" value="HsdR_N"/>
    <property type="match status" value="1"/>
</dbReference>
<dbReference type="RefSeq" id="WP_092792224.1">
    <property type="nucleotide sequence ID" value="NZ_FOPC01000009.1"/>
</dbReference>
<evidence type="ECO:0000256" key="9">
    <source>
        <dbReference type="ARBA" id="ARBA00023125"/>
    </source>
</evidence>
<dbReference type="GO" id="GO:0009035">
    <property type="term" value="F:type I site-specific deoxyribonuclease activity"/>
    <property type="evidence" value="ECO:0007669"/>
    <property type="project" value="UniProtKB-EC"/>
</dbReference>
<dbReference type="InterPro" id="IPR007409">
    <property type="entry name" value="Restrct_endonuc_type1_HsdR_N"/>
</dbReference>
<dbReference type="CDD" id="cd18800">
    <property type="entry name" value="SF2_C_EcoR124I-like"/>
    <property type="match status" value="1"/>
</dbReference>
<name>A0A1I2V6A1_9BACT</name>
<comment type="function">
    <text evidence="10">Subunit R is required for both nuclease and ATPase activities, but not for modification.</text>
</comment>